<accession>A0ABD4XIT5</accession>
<evidence type="ECO:0000313" key="3">
    <source>
        <dbReference type="Proteomes" id="UP001215461"/>
    </source>
</evidence>
<comment type="caution">
    <text evidence="2">The sequence shown here is derived from an EMBL/GenBank/DDBJ whole genome shotgun (WGS) entry which is preliminary data.</text>
</comment>
<evidence type="ECO:0000256" key="1">
    <source>
        <dbReference type="PIRSR" id="PIRSR016184-1"/>
    </source>
</evidence>
<dbReference type="EMBL" id="JAANXN010000005">
    <property type="protein sequence ID" value="MDF8370991.1"/>
    <property type="molecule type" value="Genomic_DNA"/>
</dbReference>
<protein>
    <submittedName>
        <fullName evidence="2">PhzF family phenazine biosynthesis protein</fullName>
    </submittedName>
</protein>
<gene>
    <name evidence="2" type="ORF">G9403_04855</name>
</gene>
<dbReference type="RefSeq" id="WP_251939326.1">
    <property type="nucleotide sequence ID" value="NZ_CAXLJE010000007.1"/>
</dbReference>
<dbReference type="PIRSF" id="PIRSF016184">
    <property type="entry name" value="PhzC_PhzF"/>
    <property type="match status" value="1"/>
</dbReference>
<feature type="active site" evidence="1">
    <location>
        <position position="49"/>
    </location>
</feature>
<dbReference type="InterPro" id="IPR003719">
    <property type="entry name" value="Phenazine_PhzF-like"/>
</dbReference>
<proteinExistence type="predicted"/>
<dbReference type="PANTHER" id="PTHR13774">
    <property type="entry name" value="PHENAZINE BIOSYNTHESIS PROTEIN"/>
    <property type="match status" value="1"/>
</dbReference>
<evidence type="ECO:0000313" key="2">
    <source>
        <dbReference type="EMBL" id="MDF8370991.1"/>
    </source>
</evidence>
<dbReference type="Pfam" id="PF02567">
    <property type="entry name" value="PhzC-PhzF"/>
    <property type="match status" value="1"/>
</dbReference>
<dbReference type="Proteomes" id="UP001215461">
    <property type="component" value="Unassembled WGS sequence"/>
</dbReference>
<dbReference type="AlphaFoldDB" id="A0ABD4XIT5"/>
<dbReference type="NCBIfam" id="TIGR00654">
    <property type="entry name" value="PhzF_family"/>
    <property type="match status" value="1"/>
</dbReference>
<dbReference type="Gene3D" id="3.10.310.10">
    <property type="entry name" value="Diaminopimelate Epimerase, Chain A, domain 1"/>
    <property type="match status" value="2"/>
</dbReference>
<dbReference type="SUPFAM" id="SSF54506">
    <property type="entry name" value="Diaminopimelate epimerase-like"/>
    <property type="match status" value="1"/>
</dbReference>
<sequence length="287" mass="31028">MLKRATPFKQIDVFTQVPFKGNPVAVVLDGDKLSTTEMQQIANWIHLSETTFVCTPTNSQADYRLRIFTPQNELPFAGHPTIGSAYAVLKSGLIPKHGQYLVQECQQGLVRIDVTDAGLFLTLPESKKSPLQAEQVKAFSKALGVSASEIHLAATIDVGAVWYTLQLSSAEQVLALQPDMNLLSQAIAEGVTGVTVFGQYPENSQTNFEVRSFAPNEGADEDPVCGSGNGCVAVMVRDHQLLNLSEYVASQGSCLGRDGYVKVKYSDDNKILLGGFAEICIDGQLSI</sequence>
<name>A0ABD4XIT5_WEIPA</name>
<reference evidence="2 3" key="1">
    <citation type="submission" date="2020-03" db="EMBL/GenBank/DDBJ databases">
        <title>Comparative genomics of Weissella paramesenteroides.</title>
        <authorList>
            <person name="Kant R."/>
            <person name="Takala T."/>
            <person name="Saris P."/>
        </authorList>
    </citation>
    <scope>NUCLEOTIDE SEQUENCE [LARGE SCALE GENOMIC DNA]</scope>
    <source>
        <strain evidence="2 3">SJ27-4</strain>
    </source>
</reference>
<dbReference type="PANTHER" id="PTHR13774:SF32">
    <property type="entry name" value="ANTISENSE-ENHANCING SEQUENCE 1"/>
    <property type="match status" value="1"/>
</dbReference>
<organism evidence="2 3">
    <name type="scientific">Weissella paramesenteroides</name>
    <name type="common">Leuconostoc paramesenteroides</name>
    <dbReference type="NCBI Taxonomy" id="1249"/>
    <lineage>
        <taxon>Bacteria</taxon>
        <taxon>Bacillati</taxon>
        <taxon>Bacillota</taxon>
        <taxon>Bacilli</taxon>
        <taxon>Lactobacillales</taxon>
        <taxon>Lactobacillaceae</taxon>
        <taxon>Weissella</taxon>
    </lineage>
</organism>